<evidence type="ECO:0000313" key="8">
    <source>
        <dbReference type="Proteomes" id="UP000327179"/>
    </source>
</evidence>
<dbReference type="Pfam" id="PF12833">
    <property type="entry name" value="HTH_18"/>
    <property type="match status" value="1"/>
</dbReference>
<dbReference type="AlphaFoldDB" id="A0A5J6QN90"/>
<dbReference type="GO" id="GO:0003700">
    <property type="term" value="F:DNA-binding transcription factor activity"/>
    <property type="evidence" value="ECO:0007669"/>
    <property type="project" value="InterPro"/>
</dbReference>
<dbReference type="InterPro" id="IPR018060">
    <property type="entry name" value="HTH_AraC"/>
</dbReference>
<dbReference type="PROSITE" id="PS00041">
    <property type="entry name" value="HTH_ARAC_FAMILY_1"/>
    <property type="match status" value="1"/>
</dbReference>
<keyword evidence="4" id="KW-0804">Transcription</keyword>
<dbReference type="PANTHER" id="PTHR46796:SF7">
    <property type="entry name" value="ARAC FAMILY TRANSCRIPTIONAL REGULATOR"/>
    <property type="match status" value="1"/>
</dbReference>
<dbReference type="Proteomes" id="UP000327179">
    <property type="component" value="Chromosome"/>
</dbReference>
<dbReference type="RefSeq" id="WP_151133812.1">
    <property type="nucleotide sequence ID" value="NZ_CP043311.1"/>
</dbReference>
<dbReference type="SUPFAM" id="SSF46689">
    <property type="entry name" value="Homeodomain-like"/>
    <property type="match status" value="2"/>
</dbReference>
<feature type="domain" description="HTH araC/xylS-type" evidence="6">
    <location>
        <begin position="174"/>
        <end position="271"/>
    </location>
</feature>
<evidence type="ECO:0000256" key="2">
    <source>
        <dbReference type="ARBA" id="ARBA00023015"/>
    </source>
</evidence>
<organism evidence="7 8">
    <name type="scientific">Metapseudomonas lalkuanensis</name>
    <dbReference type="NCBI Taxonomy" id="2604832"/>
    <lineage>
        <taxon>Bacteria</taxon>
        <taxon>Pseudomonadati</taxon>
        <taxon>Pseudomonadota</taxon>
        <taxon>Gammaproteobacteria</taxon>
        <taxon>Pseudomonadales</taxon>
        <taxon>Pseudomonadaceae</taxon>
        <taxon>Metapseudomonas</taxon>
    </lineage>
</organism>
<protein>
    <submittedName>
        <fullName evidence="7">AraC family transcriptional regulator</fullName>
    </submittedName>
</protein>
<dbReference type="PROSITE" id="PS01124">
    <property type="entry name" value="HTH_ARAC_FAMILY_2"/>
    <property type="match status" value="1"/>
</dbReference>
<evidence type="ECO:0000313" key="7">
    <source>
        <dbReference type="EMBL" id="QEY63162.1"/>
    </source>
</evidence>
<dbReference type="InterPro" id="IPR009057">
    <property type="entry name" value="Homeodomain-like_sf"/>
</dbReference>
<reference evidence="7 8" key="1">
    <citation type="submission" date="2019-08" db="EMBL/GenBank/DDBJ databases">
        <title>Whole-genome Sequencing of e-waste polymer degrading bacterium Pseudomonas sp. strain PE08.</title>
        <authorList>
            <person name="Kirdat K."/>
            <person name="Debbarma P."/>
            <person name="Narawade N."/>
            <person name="Suyal D."/>
            <person name="Thorat V."/>
            <person name="Shouche Y."/>
            <person name="Goel R."/>
            <person name="Yadav A."/>
        </authorList>
    </citation>
    <scope>NUCLEOTIDE SEQUENCE [LARGE SCALE GENOMIC DNA]</scope>
    <source>
        <strain evidence="7 8">PE08</strain>
    </source>
</reference>
<evidence type="ECO:0000256" key="5">
    <source>
        <dbReference type="ARBA" id="ARBA00037345"/>
    </source>
</evidence>
<evidence type="ECO:0000256" key="3">
    <source>
        <dbReference type="ARBA" id="ARBA00023125"/>
    </source>
</evidence>
<keyword evidence="2" id="KW-0805">Transcription regulation</keyword>
<dbReference type="GO" id="GO:0043565">
    <property type="term" value="F:sequence-specific DNA binding"/>
    <property type="evidence" value="ECO:0007669"/>
    <property type="project" value="InterPro"/>
</dbReference>
<evidence type="ECO:0000256" key="1">
    <source>
        <dbReference type="ARBA" id="ARBA00004496"/>
    </source>
</evidence>
<dbReference type="InterPro" id="IPR032783">
    <property type="entry name" value="AraC_lig"/>
</dbReference>
<dbReference type="EMBL" id="CP043311">
    <property type="protein sequence ID" value="QEY63162.1"/>
    <property type="molecule type" value="Genomic_DNA"/>
</dbReference>
<dbReference type="GO" id="GO:0005737">
    <property type="term" value="C:cytoplasm"/>
    <property type="evidence" value="ECO:0007669"/>
    <property type="project" value="UniProtKB-SubCell"/>
</dbReference>
<dbReference type="KEGG" id="plal:FXN65_14255"/>
<dbReference type="PANTHER" id="PTHR46796">
    <property type="entry name" value="HTH-TYPE TRANSCRIPTIONAL ACTIVATOR RHAS-RELATED"/>
    <property type="match status" value="1"/>
</dbReference>
<keyword evidence="8" id="KW-1185">Reference proteome</keyword>
<dbReference type="SMART" id="SM00342">
    <property type="entry name" value="HTH_ARAC"/>
    <property type="match status" value="1"/>
</dbReference>
<gene>
    <name evidence="7" type="ORF">FXN65_14255</name>
</gene>
<accession>A0A5J6QN90</accession>
<dbReference type="Pfam" id="PF12852">
    <property type="entry name" value="Cupin_6"/>
    <property type="match status" value="1"/>
</dbReference>
<evidence type="ECO:0000259" key="6">
    <source>
        <dbReference type="PROSITE" id="PS01124"/>
    </source>
</evidence>
<comment type="subcellular location">
    <subcellularLocation>
        <location evidence="1">Cytoplasm</location>
    </subcellularLocation>
</comment>
<keyword evidence="3" id="KW-0238">DNA-binding</keyword>
<name>A0A5J6QN90_9GAMM</name>
<dbReference type="GO" id="GO:0009893">
    <property type="term" value="P:positive regulation of metabolic process"/>
    <property type="evidence" value="ECO:0007669"/>
    <property type="project" value="UniProtKB-ARBA"/>
</dbReference>
<proteinExistence type="predicted"/>
<dbReference type="Gene3D" id="1.10.10.60">
    <property type="entry name" value="Homeodomain-like"/>
    <property type="match status" value="2"/>
</dbReference>
<dbReference type="InterPro" id="IPR050204">
    <property type="entry name" value="AraC_XylS_family_regulators"/>
</dbReference>
<comment type="function">
    <text evidence="5">Regulatory protein of the TOL plasmid xyl operons. XylS activates the xylXYZLTEGFJQKIH operon required for the degradation of toluene, m-xylene and p-xylene.</text>
</comment>
<evidence type="ECO:0000256" key="4">
    <source>
        <dbReference type="ARBA" id="ARBA00023163"/>
    </source>
</evidence>
<dbReference type="InterPro" id="IPR018062">
    <property type="entry name" value="HTH_AraC-typ_CS"/>
</dbReference>
<sequence length="286" mass="31429">MDVLSEFFERTKLQGRLFFAGPVEGTLVLDKPEDMAFIHVIQRGRIDMVQPGVPKISISEPAVLFCPSSCRYQLRSSSEQPAELICASFLFGRNSPGPLHLGLQETLVFALDTLEPLAPVMGSLVTEFQGRAPGRSKALNLLFEYLFVLLVRRAVEEGRISSGLLFALQDGRLAAVLSRIHDEPEAPWCVEELARLANMSRSRFSAHFTGIMGTSPMGYVTQWRMKVAQDLLREGVPIKVIASAVGYSSQASFSRVFTSVVGCPPAEWVKRASSSEPALITARVRG</sequence>